<evidence type="ECO:0000256" key="1">
    <source>
        <dbReference type="ARBA" id="ARBA00009431"/>
    </source>
</evidence>
<feature type="domain" description="EGF-like" evidence="3">
    <location>
        <begin position="705"/>
        <end position="741"/>
    </location>
</feature>
<accession>A0A078A8H3</accession>
<dbReference type="PROSITE" id="PS01186">
    <property type="entry name" value="EGF_2"/>
    <property type="match status" value="1"/>
</dbReference>
<evidence type="ECO:0000259" key="3">
    <source>
        <dbReference type="PROSITE" id="PS50026"/>
    </source>
</evidence>
<comment type="similarity">
    <text evidence="1">Belongs to the peptidase S10 family.</text>
</comment>
<sequence>MGTIDISPDQFDAQDQPVLLKDNQLQSYQLFLDLVHNKKRMKQMDERNYLGLSNVAVNKETDNEQMEIDQSQESDQNLKSVMKIVFYSQVYCTKEYEYKFLPDKITLNDIAQRVFCVGDEQIYQNQEIRDISFFLINDVIYCQNQKVKVIKEYISKNLAEDSPQYEINSSDIKLSELNLKIGFPYLFRHNQSCDHIFIFHELRIHDQLLDNILEQQECQGIVQTYQSKNTKYDKFDIFKSNEKSKLQIGQECQQNEHSITSLPYWNQNDQLPCMYAGTLKSQIKPDKDHNLFYWLFKNTTLDNPNLILWINGGPGSSSMFGLFLENGPIEVKRISHQSNNPTDDFIVQLSKRGSWVDLADVLYLDQPVGVGFSFGDSILDRMDDGAQEFIEFIKNFMVKYPEYQQKPNGRKFYIAGESYSGKYIPLFAKYINEFNQQSLDLKIQLDSLFIGNPYLAPMINSQNTYKLGKAIGLFDDQNADQVAVLRQKCEEEITKDWEGALNTCEQTMTYINDIAGGVFKYDSRIFIYDWSPVEQVVYDFLQKSNRVQELYMALHIEKSTKVPIYEPQSDAVAQAYNYEVMVDYTSIIDDVLSADINVIIFAGEWDQGCGPAIHDIWIKNMKTVFLDYWNLARKIYFVKGANEDYQVAGYYRSDEKAKFTFLTIPKSGHFVPTQQLEITKQIISDYFQSQKLICHKSNQDDCLQSKIMCGYMNQCSQNGVCDEKTTGKCKCNEGYTGADCYSKLFELQDNQHQTYKLNGTQYLYFQFQENLSQGQKYVLEISSMFPFDAFFSGIDNEPNEFEYEIAFKSQTYLQLRSDEIQSLPKFKALVRSNAIDHYSNKFYQNTMRIDFSIY</sequence>
<dbReference type="Pfam" id="PF00450">
    <property type="entry name" value="Peptidase_S10"/>
    <property type="match status" value="1"/>
</dbReference>
<evidence type="ECO:0000313" key="5">
    <source>
        <dbReference type="Proteomes" id="UP000039865"/>
    </source>
</evidence>
<dbReference type="AlphaFoldDB" id="A0A078A8H3"/>
<feature type="disulfide bond" evidence="2">
    <location>
        <begin position="731"/>
        <end position="740"/>
    </location>
</feature>
<dbReference type="InterPro" id="IPR022042">
    <property type="entry name" value="snRNA-activating_su3"/>
</dbReference>
<dbReference type="GO" id="GO:0004185">
    <property type="term" value="F:serine-type carboxypeptidase activity"/>
    <property type="evidence" value="ECO:0007669"/>
    <property type="project" value="InterPro"/>
</dbReference>
<dbReference type="Pfam" id="PF23106">
    <property type="entry name" value="EGF_Teneurin"/>
    <property type="match status" value="1"/>
</dbReference>
<dbReference type="OrthoDB" id="312465at2759"/>
<keyword evidence="2" id="KW-0245">EGF-like domain</keyword>
<dbReference type="InParanoid" id="A0A078A8H3"/>
<keyword evidence="4" id="KW-0378">Hydrolase</keyword>
<protein>
    <submittedName>
        <fullName evidence="4">Serine carboxypeptidase</fullName>
    </submittedName>
</protein>
<dbReference type="InterPro" id="IPR029058">
    <property type="entry name" value="AB_hydrolase_fold"/>
</dbReference>
<proteinExistence type="inferred from homology"/>
<dbReference type="InterPro" id="IPR001563">
    <property type="entry name" value="Peptidase_S10"/>
</dbReference>
<dbReference type="PROSITE" id="PS00022">
    <property type="entry name" value="EGF_1"/>
    <property type="match status" value="1"/>
</dbReference>
<dbReference type="Proteomes" id="UP000039865">
    <property type="component" value="Unassembled WGS sequence"/>
</dbReference>
<dbReference type="EMBL" id="CCKQ01005821">
    <property type="protein sequence ID" value="CDW77081.1"/>
    <property type="molecule type" value="Genomic_DNA"/>
</dbReference>
<keyword evidence="5" id="KW-1185">Reference proteome</keyword>
<dbReference type="SUPFAM" id="SSF53474">
    <property type="entry name" value="alpha/beta-Hydrolases"/>
    <property type="match status" value="1"/>
</dbReference>
<evidence type="ECO:0000256" key="2">
    <source>
        <dbReference type="PROSITE-ProRule" id="PRU00076"/>
    </source>
</evidence>
<dbReference type="Gene3D" id="3.40.50.1820">
    <property type="entry name" value="alpha/beta hydrolase"/>
    <property type="match status" value="1"/>
</dbReference>
<keyword evidence="4" id="KW-0645">Protease</keyword>
<evidence type="ECO:0000313" key="4">
    <source>
        <dbReference type="EMBL" id="CDW77081.1"/>
    </source>
</evidence>
<organism evidence="4 5">
    <name type="scientific">Stylonychia lemnae</name>
    <name type="common">Ciliate</name>
    <dbReference type="NCBI Taxonomy" id="5949"/>
    <lineage>
        <taxon>Eukaryota</taxon>
        <taxon>Sar</taxon>
        <taxon>Alveolata</taxon>
        <taxon>Ciliophora</taxon>
        <taxon>Intramacronucleata</taxon>
        <taxon>Spirotrichea</taxon>
        <taxon>Stichotrichia</taxon>
        <taxon>Sporadotrichida</taxon>
        <taxon>Oxytrichidae</taxon>
        <taxon>Stylonychinae</taxon>
        <taxon>Stylonychia</taxon>
    </lineage>
</organism>
<keyword evidence="4" id="KW-0121">Carboxypeptidase</keyword>
<keyword evidence="2" id="KW-1015">Disulfide bond</keyword>
<dbReference type="GO" id="GO:0006508">
    <property type="term" value="P:proteolysis"/>
    <property type="evidence" value="ECO:0007669"/>
    <property type="project" value="InterPro"/>
</dbReference>
<dbReference type="Gene3D" id="2.10.25.10">
    <property type="entry name" value="Laminin"/>
    <property type="match status" value="1"/>
</dbReference>
<dbReference type="PANTHER" id="PTHR11802">
    <property type="entry name" value="SERINE PROTEASE FAMILY S10 SERINE CARBOXYPEPTIDASE"/>
    <property type="match status" value="1"/>
</dbReference>
<dbReference type="PRINTS" id="PR00724">
    <property type="entry name" value="CRBOXYPTASEC"/>
</dbReference>
<dbReference type="CDD" id="cd00053">
    <property type="entry name" value="EGF"/>
    <property type="match status" value="1"/>
</dbReference>
<name>A0A078A8H3_STYLE</name>
<comment type="caution">
    <text evidence="2">Lacks conserved residue(s) required for the propagation of feature annotation.</text>
</comment>
<dbReference type="Pfam" id="PF12251">
    <property type="entry name" value="SNAPC3"/>
    <property type="match status" value="1"/>
</dbReference>
<dbReference type="InterPro" id="IPR000742">
    <property type="entry name" value="EGF"/>
</dbReference>
<reference evidence="4 5" key="1">
    <citation type="submission" date="2014-06" db="EMBL/GenBank/DDBJ databases">
        <authorList>
            <person name="Swart Estienne"/>
        </authorList>
    </citation>
    <scope>NUCLEOTIDE SEQUENCE [LARGE SCALE GENOMIC DNA]</scope>
    <source>
        <strain evidence="4 5">130c</strain>
    </source>
</reference>
<gene>
    <name evidence="4" type="primary">Contig8117.g8653</name>
    <name evidence="4" type="ORF">STYLEM_6049</name>
</gene>
<dbReference type="PROSITE" id="PS50026">
    <property type="entry name" value="EGF_3"/>
    <property type="match status" value="1"/>
</dbReference>